<feature type="non-terminal residue" evidence="2">
    <location>
        <position position="52"/>
    </location>
</feature>
<evidence type="ECO:0000313" key="3">
    <source>
        <dbReference type="Proteomes" id="UP000780801"/>
    </source>
</evidence>
<keyword evidence="3" id="KW-1185">Reference proteome</keyword>
<gene>
    <name evidence="2" type="ORF">BGW38_009930</name>
</gene>
<dbReference type="Proteomes" id="UP000780801">
    <property type="component" value="Unassembled WGS sequence"/>
</dbReference>
<evidence type="ECO:0000256" key="1">
    <source>
        <dbReference type="SAM" id="MobiDB-lite"/>
    </source>
</evidence>
<reference evidence="2" key="1">
    <citation type="journal article" date="2020" name="Fungal Divers.">
        <title>Resolving the Mortierellaceae phylogeny through synthesis of multi-gene phylogenetics and phylogenomics.</title>
        <authorList>
            <person name="Vandepol N."/>
            <person name="Liber J."/>
            <person name="Desiro A."/>
            <person name="Na H."/>
            <person name="Kennedy M."/>
            <person name="Barry K."/>
            <person name="Grigoriev I.V."/>
            <person name="Miller A.N."/>
            <person name="O'Donnell K."/>
            <person name="Stajich J.E."/>
            <person name="Bonito G."/>
        </authorList>
    </citation>
    <scope>NUCLEOTIDE SEQUENCE</scope>
    <source>
        <strain evidence="2">KOD1015</strain>
    </source>
</reference>
<accession>A0A9P6JZU3</accession>
<evidence type="ECO:0000313" key="2">
    <source>
        <dbReference type="EMBL" id="KAF9539573.1"/>
    </source>
</evidence>
<dbReference type="AlphaFoldDB" id="A0A9P6JZU3"/>
<feature type="region of interest" description="Disordered" evidence="1">
    <location>
        <begin position="29"/>
        <end position="52"/>
    </location>
</feature>
<proteinExistence type="predicted"/>
<comment type="caution">
    <text evidence="2">The sequence shown here is derived from an EMBL/GenBank/DDBJ whole genome shotgun (WGS) entry which is preliminary data.</text>
</comment>
<name>A0A9P6JZU3_9FUNG</name>
<organism evidence="2 3">
    <name type="scientific">Lunasporangiospora selenospora</name>
    <dbReference type="NCBI Taxonomy" id="979761"/>
    <lineage>
        <taxon>Eukaryota</taxon>
        <taxon>Fungi</taxon>
        <taxon>Fungi incertae sedis</taxon>
        <taxon>Mucoromycota</taxon>
        <taxon>Mortierellomycotina</taxon>
        <taxon>Mortierellomycetes</taxon>
        <taxon>Mortierellales</taxon>
        <taxon>Mortierellaceae</taxon>
        <taxon>Lunasporangiospora</taxon>
    </lineage>
</organism>
<sequence length="52" mass="5968">MPTVLWLNNMPPGRRLLLIFAVAGRWRRRRRKPLTRPTSGWSTRPRPGSGSG</sequence>
<protein>
    <submittedName>
        <fullName evidence="2">Uncharacterized protein</fullName>
    </submittedName>
</protein>
<dbReference type="EMBL" id="JAABOA010007616">
    <property type="protein sequence ID" value="KAF9539573.1"/>
    <property type="molecule type" value="Genomic_DNA"/>
</dbReference>